<dbReference type="EMBL" id="RWIT01000003">
    <property type="protein sequence ID" value="RSK49550.1"/>
    <property type="molecule type" value="Genomic_DNA"/>
</dbReference>
<dbReference type="SUPFAM" id="SSF88946">
    <property type="entry name" value="Sigma2 domain of RNA polymerase sigma factors"/>
    <property type="match status" value="1"/>
</dbReference>
<accession>A0A428KSQ9</accession>
<dbReference type="Proteomes" id="UP000273500">
    <property type="component" value="Unassembled WGS sequence"/>
</dbReference>
<reference evidence="7 8" key="1">
    <citation type="submission" date="2018-12" db="EMBL/GenBank/DDBJ databases">
        <authorList>
            <person name="Feng G."/>
            <person name="Zhu H."/>
        </authorList>
    </citation>
    <scope>NUCLEOTIDE SEQUENCE [LARGE SCALE GENOMIC DNA]</scope>
    <source>
        <strain evidence="7 8">KCTC 12533</strain>
    </source>
</reference>
<dbReference type="GO" id="GO:0003677">
    <property type="term" value="F:DNA binding"/>
    <property type="evidence" value="ECO:0007669"/>
    <property type="project" value="InterPro"/>
</dbReference>
<dbReference type="InterPro" id="IPR007627">
    <property type="entry name" value="RNA_pol_sigma70_r2"/>
</dbReference>
<evidence type="ECO:0000313" key="7">
    <source>
        <dbReference type="EMBL" id="RSK49550.1"/>
    </source>
</evidence>
<dbReference type="NCBIfam" id="TIGR02937">
    <property type="entry name" value="sigma70-ECF"/>
    <property type="match status" value="1"/>
</dbReference>
<dbReference type="GO" id="GO:0016987">
    <property type="term" value="F:sigma factor activity"/>
    <property type="evidence" value="ECO:0007669"/>
    <property type="project" value="UniProtKB-KW"/>
</dbReference>
<dbReference type="OrthoDB" id="9780326at2"/>
<evidence type="ECO:0000256" key="4">
    <source>
        <dbReference type="ARBA" id="ARBA00023163"/>
    </source>
</evidence>
<organism evidence="7 8">
    <name type="scientific">Hymenobacter rigui</name>
    <dbReference type="NCBI Taxonomy" id="334424"/>
    <lineage>
        <taxon>Bacteria</taxon>
        <taxon>Pseudomonadati</taxon>
        <taxon>Bacteroidota</taxon>
        <taxon>Cytophagia</taxon>
        <taxon>Cytophagales</taxon>
        <taxon>Hymenobacteraceae</taxon>
        <taxon>Hymenobacter</taxon>
    </lineage>
</organism>
<comment type="similarity">
    <text evidence="1">Belongs to the sigma-70 factor family. ECF subfamily.</text>
</comment>
<proteinExistence type="inferred from homology"/>
<dbReference type="Pfam" id="PF08281">
    <property type="entry name" value="Sigma70_r4_2"/>
    <property type="match status" value="1"/>
</dbReference>
<dbReference type="InterPro" id="IPR014284">
    <property type="entry name" value="RNA_pol_sigma-70_dom"/>
</dbReference>
<feature type="domain" description="RNA polymerase sigma factor 70 region 4 type 2" evidence="6">
    <location>
        <begin position="102"/>
        <end position="152"/>
    </location>
</feature>
<evidence type="ECO:0000256" key="2">
    <source>
        <dbReference type="ARBA" id="ARBA00023015"/>
    </source>
</evidence>
<dbReference type="InterPro" id="IPR036388">
    <property type="entry name" value="WH-like_DNA-bd_sf"/>
</dbReference>
<keyword evidence="8" id="KW-1185">Reference proteome</keyword>
<dbReference type="InterPro" id="IPR039425">
    <property type="entry name" value="RNA_pol_sigma-70-like"/>
</dbReference>
<name>A0A428KSQ9_9BACT</name>
<dbReference type="PANTHER" id="PTHR43133">
    <property type="entry name" value="RNA POLYMERASE ECF-TYPE SIGMA FACTO"/>
    <property type="match status" value="1"/>
</dbReference>
<dbReference type="RefSeq" id="WP_125419405.1">
    <property type="nucleotide sequence ID" value="NZ_RWIT01000003.1"/>
</dbReference>
<evidence type="ECO:0000256" key="3">
    <source>
        <dbReference type="ARBA" id="ARBA00023082"/>
    </source>
</evidence>
<evidence type="ECO:0000259" key="6">
    <source>
        <dbReference type="Pfam" id="PF08281"/>
    </source>
</evidence>
<evidence type="ECO:0000256" key="1">
    <source>
        <dbReference type="ARBA" id="ARBA00010641"/>
    </source>
</evidence>
<gene>
    <name evidence="7" type="ORF">EI291_08655</name>
</gene>
<dbReference type="AlphaFoldDB" id="A0A428KSQ9"/>
<feature type="domain" description="RNA polymerase sigma-70 region 2" evidence="5">
    <location>
        <begin position="8"/>
        <end position="73"/>
    </location>
</feature>
<dbReference type="InterPro" id="IPR013325">
    <property type="entry name" value="RNA_pol_sigma_r2"/>
</dbReference>
<dbReference type="InterPro" id="IPR013249">
    <property type="entry name" value="RNA_pol_sigma70_r4_t2"/>
</dbReference>
<keyword evidence="2" id="KW-0805">Transcription regulation</keyword>
<dbReference type="Gene3D" id="1.10.10.10">
    <property type="entry name" value="Winged helix-like DNA-binding domain superfamily/Winged helix DNA-binding domain"/>
    <property type="match status" value="1"/>
</dbReference>
<keyword evidence="4" id="KW-0804">Transcription</keyword>
<dbReference type="Gene3D" id="1.10.1740.10">
    <property type="match status" value="1"/>
</dbReference>
<dbReference type="GO" id="GO:0006352">
    <property type="term" value="P:DNA-templated transcription initiation"/>
    <property type="evidence" value="ECO:0007669"/>
    <property type="project" value="InterPro"/>
</dbReference>
<dbReference type="InterPro" id="IPR013324">
    <property type="entry name" value="RNA_pol_sigma_r3/r4-like"/>
</dbReference>
<evidence type="ECO:0000259" key="5">
    <source>
        <dbReference type="Pfam" id="PF04542"/>
    </source>
</evidence>
<dbReference type="PANTHER" id="PTHR43133:SF45">
    <property type="entry name" value="RNA POLYMERASE ECF-TYPE SIGMA FACTOR"/>
    <property type="match status" value="1"/>
</dbReference>
<comment type="caution">
    <text evidence="7">The sequence shown here is derived from an EMBL/GenBank/DDBJ whole genome shotgun (WGS) entry which is preliminary data.</text>
</comment>
<dbReference type="SUPFAM" id="SSF88659">
    <property type="entry name" value="Sigma3 and sigma4 domains of RNA polymerase sigma factors"/>
    <property type="match status" value="1"/>
</dbReference>
<evidence type="ECO:0000313" key="8">
    <source>
        <dbReference type="Proteomes" id="UP000273500"/>
    </source>
</evidence>
<keyword evidence="3" id="KW-0731">Sigma factor</keyword>
<dbReference type="Pfam" id="PF04542">
    <property type="entry name" value="Sigma70_r2"/>
    <property type="match status" value="1"/>
</dbReference>
<protein>
    <submittedName>
        <fullName evidence="7">Sigma-70 family RNA polymerase sigma factor</fullName>
    </submittedName>
</protein>
<sequence>MKEQFLLLIESHPGLIQKVCNMYCYSREDQEDLFQDIVLQLWRAYPSFRSGSKATTWLYRVALNTAITRLRQQPKAGRFAELGPEALQVPAAEESPSEEMAAMYRAIRQLSQVDQALTLLYLEDCSYREMAEVLGISETNVGYKLNRIKAQLRTLISLA</sequence>